<dbReference type="EMBL" id="SWFM01000001">
    <property type="protein sequence ID" value="TKD71996.1"/>
    <property type="molecule type" value="Genomic_DNA"/>
</dbReference>
<protein>
    <submittedName>
        <fullName evidence="1">Uncharacterized protein</fullName>
    </submittedName>
</protein>
<dbReference type="OrthoDB" id="7059770at2"/>
<accession>A0A4U1MMS4</accession>
<evidence type="ECO:0000313" key="1">
    <source>
        <dbReference type="EMBL" id="TKD71996.1"/>
    </source>
</evidence>
<dbReference type="Proteomes" id="UP000310541">
    <property type="component" value="Unassembled WGS sequence"/>
</dbReference>
<dbReference type="AlphaFoldDB" id="A0A4U1MMS4"/>
<evidence type="ECO:0000313" key="2">
    <source>
        <dbReference type="Proteomes" id="UP000310541"/>
    </source>
</evidence>
<comment type="caution">
    <text evidence="1">The sequence shown here is derived from an EMBL/GenBank/DDBJ whole genome shotgun (WGS) entry which is preliminary data.</text>
</comment>
<organism evidence="1 2">
    <name type="scientific">Guptibacillus hwajinpoensis</name>
    <dbReference type="NCBI Taxonomy" id="208199"/>
    <lineage>
        <taxon>Bacteria</taxon>
        <taxon>Bacillati</taxon>
        <taxon>Bacillota</taxon>
        <taxon>Bacilli</taxon>
        <taxon>Bacillales</taxon>
        <taxon>Guptibacillaceae</taxon>
        <taxon>Guptibacillus</taxon>
    </lineage>
</organism>
<gene>
    <name evidence="1" type="ORF">FBF83_04140</name>
</gene>
<proteinExistence type="predicted"/>
<dbReference type="RefSeq" id="WP_136945847.1">
    <property type="nucleotide sequence ID" value="NZ_SWFM01000001.1"/>
</dbReference>
<reference evidence="1 2" key="1">
    <citation type="submission" date="2019-04" db="EMBL/GenBank/DDBJ databases">
        <title>Genome sequence of Bacillus hwajinpoensis strain Y2.</title>
        <authorList>
            <person name="Fair J.L."/>
            <person name="Maclea K.S."/>
        </authorList>
    </citation>
    <scope>NUCLEOTIDE SEQUENCE [LARGE SCALE GENOMIC DNA]</scope>
    <source>
        <strain evidence="1 2">Y2</strain>
    </source>
</reference>
<sequence>MSKEISEHVNIPRSLYNRFPFGSAVGQPGNKEQHKQVLNKALDTLVEATESGKVEESGIKFK</sequence>
<name>A0A4U1MMS4_9BACL</name>